<dbReference type="Proteomes" id="UP000198287">
    <property type="component" value="Unassembled WGS sequence"/>
</dbReference>
<name>A0A226D8Y9_FOLCA</name>
<accession>A0A226D8Y9</accession>
<evidence type="ECO:0008006" key="4">
    <source>
        <dbReference type="Google" id="ProtNLM"/>
    </source>
</evidence>
<feature type="transmembrane region" description="Helical" evidence="1">
    <location>
        <begin position="142"/>
        <end position="162"/>
    </location>
</feature>
<sequence length="445" mass="50034">MQNAGSLRKHRARNLSKISCQGLLSNKDKDKLVILNRGASGLTKAEFVAVETSGLPESPPINDRDPTETRPYLLSSGVIWRLKTILTLGRAITAWSQTWERIWLLGSLVILSCSSVLTLFQSSLLIRIVQSSPDSYRLPFKLYTSICWHLHSVMLGGLFLIYSEEMRSYTNTLFAFNRRLVARYVVSMTDWRKKGGLFMNVTLPILCTQIVLSAMRYCSSYKLPLYLTHFWGGENGGDTPLWLIALGAVQDVYTSGQLVAGTLFLGWATVAHATSLEFWMEEAHCNNESDMTREDLREHDQSMELYRMAQLLSNLFNHTVGKVAIPMCAFLNFSAAIGLGYLTVRSMNHFFIEEFPSSFFFPFGAVLTLCSAFAQFQIATVLHDMSASFLDSWSNTEDLAERRFLVSCGFIKTTAVGFTSVTRKSLVGYFQTVSNYIIDAVITFP</sequence>
<keyword evidence="1" id="KW-0472">Membrane</keyword>
<comment type="caution">
    <text evidence="2">The sequence shown here is derived from an EMBL/GenBank/DDBJ whole genome shotgun (WGS) entry which is preliminary data.</text>
</comment>
<gene>
    <name evidence="2" type="ORF">Fcan01_23780</name>
</gene>
<dbReference type="AlphaFoldDB" id="A0A226D8Y9"/>
<keyword evidence="1" id="KW-0812">Transmembrane</keyword>
<evidence type="ECO:0000313" key="3">
    <source>
        <dbReference type="Proteomes" id="UP000198287"/>
    </source>
</evidence>
<evidence type="ECO:0000256" key="1">
    <source>
        <dbReference type="SAM" id="Phobius"/>
    </source>
</evidence>
<keyword evidence="1" id="KW-1133">Transmembrane helix</keyword>
<protein>
    <recommendedName>
        <fullName evidence="4">Odorant receptor</fullName>
    </recommendedName>
</protein>
<feature type="transmembrane region" description="Helical" evidence="1">
    <location>
        <begin position="356"/>
        <end position="376"/>
    </location>
</feature>
<organism evidence="2 3">
    <name type="scientific">Folsomia candida</name>
    <name type="common">Springtail</name>
    <dbReference type="NCBI Taxonomy" id="158441"/>
    <lineage>
        <taxon>Eukaryota</taxon>
        <taxon>Metazoa</taxon>
        <taxon>Ecdysozoa</taxon>
        <taxon>Arthropoda</taxon>
        <taxon>Hexapoda</taxon>
        <taxon>Collembola</taxon>
        <taxon>Entomobryomorpha</taxon>
        <taxon>Isotomoidea</taxon>
        <taxon>Isotomidae</taxon>
        <taxon>Proisotominae</taxon>
        <taxon>Folsomia</taxon>
    </lineage>
</organism>
<feature type="transmembrane region" description="Helical" evidence="1">
    <location>
        <begin position="102"/>
        <end position="122"/>
    </location>
</feature>
<feature type="transmembrane region" description="Helical" evidence="1">
    <location>
        <begin position="323"/>
        <end position="344"/>
    </location>
</feature>
<proteinExistence type="predicted"/>
<dbReference type="EMBL" id="LNIX01000029">
    <property type="protein sequence ID" value="OXA41348.1"/>
    <property type="molecule type" value="Genomic_DNA"/>
</dbReference>
<keyword evidence="3" id="KW-1185">Reference proteome</keyword>
<feature type="transmembrane region" description="Helical" evidence="1">
    <location>
        <begin position="197"/>
        <end position="217"/>
    </location>
</feature>
<evidence type="ECO:0000313" key="2">
    <source>
        <dbReference type="EMBL" id="OXA41348.1"/>
    </source>
</evidence>
<reference evidence="2 3" key="1">
    <citation type="submission" date="2015-12" db="EMBL/GenBank/DDBJ databases">
        <title>The genome of Folsomia candida.</title>
        <authorList>
            <person name="Faddeeva A."/>
            <person name="Derks M.F."/>
            <person name="Anvar Y."/>
            <person name="Smit S."/>
            <person name="Van Straalen N."/>
            <person name="Roelofs D."/>
        </authorList>
    </citation>
    <scope>NUCLEOTIDE SEQUENCE [LARGE SCALE GENOMIC DNA]</scope>
    <source>
        <strain evidence="2 3">VU population</strain>
        <tissue evidence="2">Whole body</tissue>
    </source>
</reference>